<dbReference type="InterPro" id="IPR052157">
    <property type="entry name" value="BCAA_transport_permease"/>
</dbReference>
<evidence type="ECO:0000313" key="11">
    <source>
        <dbReference type="Proteomes" id="UP000199054"/>
    </source>
</evidence>
<dbReference type="STRING" id="34002.SAMN04489859_105710"/>
<keyword evidence="3" id="KW-1003">Cell membrane</keyword>
<evidence type="ECO:0000256" key="4">
    <source>
        <dbReference type="ARBA" id="ARBA00022692"/>
    </source>
</evidence>
<feature type="transmembrane region" description="Helical" evidence="9">
    <location>
        <begin position="171"/>
        <end position="191"/>
    </location>
</feature>
<evidence type="ECO:0000256" key="8">
    <source>
        <dbReference type="ARBA" id="ARBA00037998"/>
    </source>
</evidence>
<keyword evidence="11" id="KW-1185">Reference proteome</keyword>
<reference evidence="10 11" key="1">
    <citation type="submission" date="2016-10" db="EMBL/GenBank/DDBJ databases">
        <authorList>
            <person name="de Groot N.N."/>
        </authorList>
    </citation>
    <scope>NUCLEOTIDE SEQUENCE [LARGE SCALE GENOMIC DNA]</scope>
    <source>
        <strain evidence="10 11">DSM 8512</strain>
    </source>
</reference>
<feature type="transmembrane region" description="Helical" evidence="9">
    <location>
        <begin position="25"/>
        <end position="52"/>
    </location>
</feature>
<feature type="transmembrane region" description="Helical" evidence="9">
    <location>
        <begin position="59"/>
        <end position="78"/>
    </location>
</feature>
<name>A0A1H8ND65_9RHOB</name>
<dbReference type="Proteomes" id="UP000199054">
    <property type="component" value="Unassembled WGS sequence"/>
</dbReference>
<evidence type="ECO:0000256" key="7">
    <source>
        <dbReference type="ARBA" id="ARBA00023136"/>
    </source>
</evidence>
<evidence type="ECO:0000256" key="5">
    <source>
        <dbReference type="ARBA" id="ARBA00022970"/>
    </source>
</evidence>
<dbReference type="GO" id="GO:0022857">
    <property type="term" value="F:transmembrane transporter activity"/>
    <property type="evidence" value="ECO:0007669"/>
    <property type="project" value="InterPro"/>
</dbReference>
<keyword evidence="7 9" id="KW-0472">Membrane</keyword>
<dbReference type="PANTHER" id="PTHR11795">
    <property type="entry name" value="BRANCHED-CHAIN AMINO ACID TRANSPORT SYSTEM PERMEASE PROTEIN LIVH"/>
    <property type="match status" value="1"/>
</dbReference>
<keyword evidence="4 9" id="KW-0812">Transmembrane</keyword>
<accession>A0A1H8ND65</accession>
<comment type="similarity">
    <text evidence="8">Belongs to the binding-protein-dependent transport system permease family. LivHM subfamily.</text>
</comment>
<evidence type="ECO:0000256" key="1">
    <source>
        <dbReference type="ARBA" id="ARBA00004651"/>
    </source>
</evidence>
<evidence type="ECO:0000256" key="2">
    <source>
        <dbReference type="ARBA" id="ARBA00022448"/>
    </source>
</evidence>
<feature type="transmembrane region" description="Helical" evidence="9">
    <location>
        <begin position="212"/>
        <end position="238"/>
    </location>
</feature>
<dbReference type="Pfam" id="PF02653">
    <property type="entry name" value="BPD_transp_2"/>
    <property type="match status" value="1"/>
</dbReference>
<dbReference type="GO" id="GO:0005886">
    <property type="term" value="C:plasma membrane"/>
    <property type="evidence" value="ECO:0007669"/>
    <property type="project" value="UniProtKB-SubCell"/>
</dbReference>
<comment type="subcellular location">
    <subcellularLocation>
        <location evidence="1">Cell membrane</location>
        <topology evidence="1">Multi-pass membrane protein</topology>
    </subcellularLocation>
</comment>
<dbReference type="CDD" id="cd06582">
    <property type="entry name" value="TM_PBP1_LivH_like"/>
    <property type="match status" value="1"/>
</dbReference>
<dbReference type="EMBL" id="FODE01000057">
    <property type="protein sequence ID" value="SEO27527.1"/>
    <property type="molecule type" value="Genomic_DNA"/>
</dbReference>
<dbReference type="AlphaFoldDB" id="A0A1H8ND65"/>
<keyword evidence="2" id="KW-0813">Transport</keyword>
<feature type="transmembrane region" description="Helical" evidence="9">
    <location>
        <begin position="127"/>
        <end position="151"/>
    </location>
</feature>
<dbReference type="PANTHER" id="PTHR11795:SF442">
    <property type="entry name" value="ABC TRANSPORTER ATP-BINDING PROTEIN"/>
    <property type="match status" value="1"/>
</dbReference>
<evidence type="ECO:0000256" key="3">
    <source>
        <dbReference type="ARBA" id="ARBA00022475"/>
    </source>
</evidence>
<keyword evidence="5" id="KW-0029">Amino-acid transport</keyword>
<evidence type="ECO:0000256" key="6">
    <source>
        <dbReference type="ARBA" id="ARBA00022989"/>
    </source>
</evidence>
<feature type="transmembrane region" description="Helical" evidence="9">
    <location>
        <begin position="90"/>
        <end position="115"/>
    </location>
</feature>
<gene>
    <name evidence="10" type="ORF">SAMN04489859_105710</name>
</gene>
<evidence type="ECO:0000313" key="10">
    <source>
        <dbReference type="EMBL" id="SEO27527.1"/>
    </source>
</evidence>
<sequence>MAFVLNAEKRRAAVLPLRAGENFALAWFLTVTLNGVTLAALYFIVACGFSLIFGLMRTVNMAHGSLYLIGAYVGYAVYDPLYANDATFAYAWYLAILAGMAAAALTGIVMQVAFLGWMQGQELRQAMVTIGLSIIIADQILAQFGGSPFQFFAPDALFGPVVLPGVGRYPFFRLFQVIAALAVGVGLWLILNRTRLGIMVRAGVDDREMLAACGINVPLTSALVFALGAALAGLGGVIGATAQPVALGVDTRFLLSSLVVVIVGGMGSIGGTAVGALLIGLAEQWGLALFPTWSVILTFAIMVATLAIRPQGIMGAAK</sequence>
<dbReference type="GO" id="GO:0006865">
    <property type="term" value="P:amino acid transport"/>
    <property type="evidence" value="ECO:0007669"/>
    <property type="project" value="UniProtKB-KW"/>
</dbReference>
<feature type="transmembrane region" description="Helical" evidence="9">
    <location>
        <begin position="258"/>
        <end position="281"/>
    </location>
</feature>
<dbReference type="InterPro" id="IPR001851">
    <property type="entry name" value="ABC_transp_permease"/>
</dbReference>
<feature type="transmembrane region" description="Helical" evidence="9">
    <location>
        <begin position="288"/>
        <end position="308"/>
    </location>
</feature>
<proteinExistence type="inferred from homology"/>
<organism evidence="10 11">
    <name type="scientific">Paracoccus alcaliphilus</name>
    <dbReference type="NCBI Taxonomy" id="34002"/>
    <lineage>
        <taxon>Bacteria</taxon>
        <taxon>Pseudomonadati</taxon>
        <taxon>Pseudomonadota</taxon>
        <taxon>Alphaproteobacteria</taxon>
        <taxon>Rhodobacterales</taxon>
        <taxon>Paracoccaceae</taxon>
        <taxon>Paracoccus</taxon>
    </lineage>
</organism>
<keyword evidence="6 9" id="KW-1133">Transmembrane helix</keyword>
<evidence type="ECO:0000256" key="9">
    <source>
        <dbReference type="SAM" id="Phobius"/>
    </source>
</evidence>
<protein>
    <submittedName>
        <fullName evidence="10">Amino acid/amide ABC transporter membrane protein 1, HAAT family</fullName>
    </submittedName>
</protein>